<accession>A0AAE3H2F1</accession>
<dbReference type="PIRSF" id="PIRSF006113">
    <property type="entry name" value="PTP_synth"/>
    <property type="match status" value="1"/>
</dbReference>
<evidence type="ECO:0000256" key="4">
    <source>
        <dbReference type="ARBA" id="ARBA00022723"/>
    </source>
</evidence>
<feature type="active site" description="Charge relay system" evidence="9">
    <location>
        <position position="125"/>
    </location>
</feature>
<comment type="cofactor">
    <cofactor evidence="8 10">
        <name>Zn(2+)</name>
        <dbReference type="ChEBI" id="CHEBI:29105"/>
    </cofactor>
    <text evidence="8 10">Binds 1 zinc ion per subunit.</text>
</comment>
<dbReference type="SUPFAM" id="SSF55620">
    <property type="entry name" value="Tetrahydrobiopterin biosynthesis enzymes-like"/>
    <property type="match status" value="1"/>
</dbReference>
<comment type="pathway">
    <text evidence="1 8">Purine metabolism; 7-cyano-7-deazaguanine biosynthesis.</text>
</comment>
<dbReference type="Pfam" id="PF01242">
    <property type="entry name" value="PTPS"/>
    <property type="match status" value="1"/>
</dbReference>
<dbReference type="EC" id="4.-.-.-" evidence="8"/>
<keyword evidence="12" id="KW-1185">Reference proteome</keyword>
<gene>
    <name evidence="11" type="ORF">EGI31_10515</name>
</gene>
<evidence type="ECO:0000256" key="3">
    <source>
        <dbReference type="ARBA" id="ARBA00018141"/>
    </source>
</evidence>
<dbReference type="Gene3D" id="3.30.479.10">
    <property type="entry name" value="6-pyruvoyl tetrahydropterin synthase/QueD"/>
    <property type="match status" value="1"/>
</dbReference>
<feature type="active site" description="Proton acceptor" evidence="9">
    <location>
        <position position="33"/>
    </location>
</feature>
<dbReference type="Proteomes" id="UP001204144">
    <property type="component" value="Unassembled WGS sequence"/>
</dbReference>
<proteinExistence type="inferred from homology"/>
<evidence type="ECO:0000256" key="6">
    <source>
        <dbReference type="ARBA" id="ARBA00023239"/>
    </source>
</evidence>
<dbReference type="PANTHER" id="PTHR12589:SF7">
    <property type="entry name" value="6-PYRUVOYL TETRAHYDROBIOPTERIN SYNTHASE"/>
    <property type="match status" value="1"/>
</dbReference>
<keyword evidence="6 8" id="KW-0456">Lyase</keyword>
<name>A0AAE3H2F1_9BACT</name>
<comment type="catalytic activity">
    <reaction evidence="7 8">
        <text>7,8-dihydroneopterin 3'-triphosphate + H2O = 6-carboxy-5,6,7,8-tetrahydropterin + triphosphate + acetaldehyde + 2 H(+)</text>
        <dbReference type="Rhea" id="RHEA:27966"/>
        <dbReference type="ChEBI" id="CHEBI:15343"/>
        <dbReference type="ChEBI" id="CHEBI:15377"/>
        <dbReference type="ChEBI" id="CHEBI:15378"/>
        <dbReference type="ChEBI" id="CHEBI:18036"/>
        <dbReference type="ChEBI" id="CHEBI:58462"/>
        <dbReference type="ChEBI" id="CHEBI:61032"/>
        <dbReference type="EC" id="4.1.2.50"/>
    </reaction>
</comment>
<feature type="binding site" evidence="10">
    <location>
        <position position="37"/>
    </location>
    <ligand>
        <name>Zn(2+)</name>
        <dbReference type="ChEBI" id="CHEBI:29105"/>
    </ligand>
</feature>
<dbReference type="GO" id="GO:0008616">
    <property type="term" value="P:tRNA queuosine(34) biosynthetic process"/>
    <property type="evidence" value="ECO:0007669"/>
    <property type="project" value="UniProtKB-KW"/>
</dbReference>
<organism evidence="11 12">
    <name type="scientific">Lacihabitans soyangensis</name>
    <dbReference type="NCBI Taxonomy" id="869394"/>
    <lineage>
        <taxon>Bacteria</taxon>
        <taxon>Pseudomonadati</taxon>
        <taxon>Bacteroidota</taxon>
        <taxon>Cytophagia</taxon>
        <taxon>Cytophagales</taxon>
        <taxon>Leadbetterellaceae</taxon>
        <taxon>Lacihabitans</taxon>
    </lineage>
</organism>
<evidence type="ECO:0000256" key="9">
    <source>
        <dbReference type="PIRSR" id="PIRSR006113-1"/>
    </source>
</evidence>
<feature type="binding site" evidence="10">
    <location>
        <position position="14"/>
    </location>
    <ligand>
        <name>Zn(2+)</name>
        <dbReference type="ChEBI" id="CHEBI:29105"/>
    </ligand>
</feature>
<dbReference type="GO" id="GO:0046872">
    <property type="term" value="F:metal ion binding"/>
    <property type="evidence" value="ECO:0007669"/>
    <property type="project" value="UniProtKB-KW"/>
</dbReference>
<dbReference type="RefSeq" id="WP_255037174.1">
    <property type="nucleotide sequence ID" value="NZ_RJUF01000027.1"/>
</dbReference>
<dbReference type="PANTHER" id="PTHR12589">
    <property type="entry name" value="PYRUVOYL TETRAHYDROBIOPTERIN SYNTHASE"/>
    <property type="match status" value="1"/>
</dbReference>
<dbReference type="GO" id="GO:0070497">
    <property type="term" value="F:6-carboxytetrahydropterin synthase activity"/>
    <property type="evidence" value="ECO:0007669"/>
    <property type="project" value="UniProtKB-EC"/>
</dbReference>
<keyword evidence="8" id="KW-0671">Queuosine biosynthesis</keyword>
<comment type="caution">
    <text evidence="11">The sequence shown here is derived from an EMBL/GenBank/DDBJ whole genome shotgun (WGS) entry which is preliminary data.</text>
</comment>
<evidence type="ECO:0000256" key="5">
    <source>
        <dbReference type="ARBA" id="ARBA00022833"/>
    </source>
</evidence>
<evidence type="ECO:0000313" key="11">
    <source>
        <dbReference type="EMBL" id="MCP9763392.1"/>
    </source>
</evidence>
<dbReference type="EMBL" id="RJUF01000027">
    <property type="protein sequence ID" value="MCP9763392.1"/>
    <property type="molecule type" value="Genomic_DNA"/>
</dbReference>
<keyword evidence="5 8" id="KW-0862">Zinc</keyword>
<dbReference type="FunFam" id="3.30.479.10:FF:000003">
    <property type="entry name" value="6-pyruvoyl tetrahydrobiopterin synthase"/>
    <property type="match status" value="1"/>
</dbReference>
<evidence type="ECO:0000256" key="2">
    <source>
        <dbReference type="ARBA" id="ARBA00008900"/>
    </source>
</evidence>
<evidence type="ECO:0000313" key="12">
    <source>
        <dbReference type="Proteomes" id="UP001204144"/>
    </source>
</evidence>
<protein>
    <recommendedName>
        <fullName evidence="3 8">6-carboxy-5,6,7,8-tetrahydropterin synthase</fullName>
        <ecNumber evidence="8">4.-.-.-</ecNumber>
    </recommendedName>
</protein>
<evidence type="ECO:0000256" key="8">
    <source>
        <dbReference type="PIRNR" id="PIRNR006113"/>
    </source>
</evidence>
<sequence>MIQVTRRETFNAAHRLYNPKWSKEKNFEIFGPCSRVHGHNWELFVSVEGEVKEDTGFVIDLKILRDVMREHIIDKVDHTYLNEDVDFLAGQLPSTENFAIAIWKILQPILKNNHGVDLCKIKLTETDNHFVEYYGK</sequence>
<reference evidence="11 12" key="1">
    <citation type="submission" date="2018-11" db="EMBL/GenBank/DDBJ databases">
        <title>Novel bacteria species description.</title>
        <authorList>
            <person name="Han J.-H."/>
        </authorList>
    </citation>
    <scope>NUCLEOTIDE SEQUENCE [LARGE SCALE GENOMIC DNA]</scope>
    <source>
        <strain evidence="11 12">KCTC23259</strain>
    </source>
</reference>
<dbReference type="InterPro" id="IPR038418">
    <property type="entry name" value="6-PTP_synth/QueD_sf"/>
</dbReference>
<dbReference type="AlphaFoldDB" id="A0AAE3H2F1"/>
<evidence type="ECO:0000256" key="7">
    <source>
        <dbReference type="ARBA" id="ARBA00048807"/>
    </source>
</evidence>
<feature type="active site" description="Charge relay system" evidence="9">
    <location>
        <position position="78"/>
    </location>
</feature>
<evidence type="ECO:0000256" key="1">
    <source>
        <dbReference type="ARBA" id="ARBA00005061"/>
    </source>
</evidence>
<evidence type="ECO:0000256" key="10">
    <source>
        <dbReference type="PIRSR" id="PIRSR006113-2"/>
    </source>
</evidence>
<dbReference type="InterPro" id="IPR007115">
    <property type="entry name" value="6-PTP_synth/QueD"/>
</dbReference>
<comment type="similarity">
    <text evidence="2 8">Belongs to the PTPS family. QueD subfamily.</text>
</comment>
<keyword evidence="4 8" id="KW-0479">Metal-binding</keyword>
<feature type="binding site" evidence="10">
    <location>
        <position position="39"/>
    </location>
    <ligand>
        <name>Zn(2+)</name>
        <dbReference type="ChEBI" id="CHEBI:29105"/>
    </ligand>
</feature>